<dbReference type="InterPro" id="IPR048641">
    <property type="entry name" value="RlmN_N"/>
</dbReference>
<dbReference type="InterPro" id="IPR007197">
    <property type="entry name" value="rSAM"/>
</dbReference>
<evidence type="ECO:0000256" key="4">
    <source>
        <dbReference type="ARBA" id="ARBA00022552"/>
    </source>
</evidence>
<dbReference type="InterPro" id="IPR004383">
    <property type="entry name" value="rRNA_lsu_MTrfase_RlmN/Cfr"/>
</dbReference>
<dbReference type="HAMAP" id="MF_01849">
    <property type="entry name" value="RNA_methyltr_RlmN"/>
    <property type="match status" value="1"/>
</dbReference>
<feature type="domain" description="Radical SAM core" evidence="14">
    <location>
        <begin position="97"/>
        <end position="330"/>
    </location>
</feature>
<keyword evidence="3 13" id="KW-0963">Cytoplasm</keyword>
<feature type="binding site" evidence="13">
    <location>
        <position position="193"/>
    </location>
    <ligand>
        <name>S-adenosyl-L-methionine</name>
        <dbReference type="ChEBI" id="CHEBI:59789"/>
    </ligand>
</feature>
<evidence type="ECO:0000313" key="15">
    <source>
        <dbReference type="EMBL" id="PCI77962.1"/>
    </source>
</evidence>
<name>A0A2A4X5N4_UNCAE</name>
<comment type="catalytic activity">
    <reaction evidence="13">
        <text>adenosine(2503) in 23S rRNA + 2 reduced [2Fe-2S]-[ferredoxin] + 2 S-adenosyl-L-methionine = 2-methyladenosine(2503) in 23S rRNA + 5'-deoxyadenosine + L-methionine + 2 oxidized [2Fe-2S]-[ferredoxin] + S-adenosyl-L-homocysteine</text>
        <dbReference type="Rhea" id="RHEA:42916"/>
        <dbReference type="Rhea" id="RHEA-COMP:10000"/>
        <dbReference type="Rhea" id="RHEA-COMP:10001"/>
        <dbReference type="Rhea" id="RHEA-COMP:10152"/>
        <dbReference type="Rhea" id="RHEA-COMP:10282"/>
        <dbReference type="ChEBI" id="CHEBI:17319"/>
        <dbReference type="ChEBI" id="CHEBI:33737"/>
        <dbReference type="ChEBI" id="CHEBI:33738"/>
        <dbReference type="ChEBI" id="CHEBI:57844"/>
        <dbReference type="ChEBI" id="CHEBI:57856"/>
        <dbReference type="ChEBI" id="CHEBI:59789"/>
        <dbReference type="ChEBI" id="CHEBI:74411"/>
        <dbReference type="ChEBI" id="CHEBI:74497"/>
        <dbReference type="EC" id="2.1.1.192"/>
    </reaction>
</comment>
<reference evidence="16" key="1">
    <citation type="submission" date="2017-08" db="EMBL/GenBank/DDBJ databases">
        <title>A dynamic microbial community with high functional redundancy inhabits the cold, oxic subseafloor aquifer.</title>
        <authorList>
            <person name="Tully B.J."/>
            <person name="Wheat C.G."/>
            <person name="Glazer B.T."/>
            <person name="Huber J.A."/>
        </authorList>
    </citation>
    <scope>NUCLEOTIDE SEQUENCE [LARGE SCALE GENOMIC DNA]</scope>
</reference>
<dbReference type="PROSITE" id="PS51918">
    <property type="entry name" value="RADICAL_SAM"/>
    <property type="match status" value="1"/>
</dbReference>
<organism evidence="15 16">
    <name type="scientific">Aerophobetes bacterium</name>
    <dbReference type="NCBI Taxonomy" id="2030807"/>
    <lineage>
        <taxon>Bacteria</taxon>
        <taxon>Candidatus Aerophobota</taxon>
    </lineage>
</organism>
<comment type="subcellular location">
    <subcellularLocation>
        <location evidence="1 13">Cytoplasm</location>
    </subcellularLocation>
</comment>
<dbReference type="GO" id="GO:0070475">
    <property type="term" value="P:rRNA base methylation"/>
    <property type="evidence" value="ECO:0007669"/>
    <property type="project" value="UniProtKB-UniRule"/>
</dbReference>
<dbReference type="PIRSF" id="PIRSF006004">
    <property type="entry name" value="CHP00048"/>
    <property type="match status" value="1"/>
</dbReference>
<keyword evidence="4 13" id="KW-0698">rRNA processing</keyword>
<keyword evidence="8 13" id="KW-0819">tRNA processing</keyword>
<feature type="active site" description="S-methylcysteine intermediate" evidence="13">
    <location>
        <position position="335"/>
    </location>
</feature>
<feature type="active site" description="Proton acceptor" evidence="13">
    <location>
        <position position="91"/>
    </location>
</feature>
<dbReference type="InterPro" id="IPR040072">
    <property type="entry name" value="Methyltransferase_A"/>
</dbReference>
<evidence type="ECO:0000256" key="5">
    <source>
        <dbReference type="ARBA" id="ARBA00022603"/>
    </source>
</evidence>
<dbReference type="InterPro" id="IPR027492">
    <property type="entry name" value="RNA_MTrfase_RlmN"/>
</dbReference>
<keyword evidence="9 13" id="KW-0479">Metal-binding</keyword>
<dbReference type="SFLD" id="SFLDS00029">
    <property type="entry name" value="Radical_SAM"/>
    <property type="match status" value="1"/>
</dbReference>
<dbReference type="Pfam" id="PF04055">
    <property type="entry name" value="Radical_SAM"/>
    <property type="match status" value="1"/>
</dbReference>
<dbReference type="PANTHER" id="PTHR30544:SF5">
    <property type="entry name" value="RADICAL SAM CORE DOMAIN-CONTAINING PROTEIN"/>
    <property type="match status" value="1"/>
</dbReference>
<comment type="caution">
    <text evidence="15">The sequence shown here is derived from an EMBL/GenBank/DDBJ whole genome shotgun (WGS) entry which is preliminary data.</text>
</comment>
<evidence type="ECO:0000256" key="9">
    <source>
        <dbReference type="ARBA" id="ARBA00022723"/>
    </source>
</evidence>
<dbReference type="InterPro" id="IPR006638">
    <property type="entry name" value="Elp3/MiaA/NifB-like_rSAM"/>
</dbReference>
<evidence type="ECO:0000256" key="1">
    <source>
        <dbReference type="ARBA" id="ARBA00004496"/>
    </source>
</evidence>
<gene>
    <name evidence="13 15" type="primary">rlmN</name>
    <name evidence="15" type="ORF">COB21_02035</name>
</gene>
<dbReference type="GO" id="GO:0002935">
    <property type="term" value="F:tRNA (adenine(37)-C2)-methyltransferase activity"/>
    <property type="evidence" value="ECO:0007669"/>
    <property type="project" value="UniProtKB-UniRule"/>
</dbReference>
<dbReference type="GO" id="GO:0005737">
    <property type="term" value="C:cytoplasm"/>
    <property type="evidence" value="ECO:0007669"/>
    <property type="project" value="UniProtKB-SubCell"/>
</dbReference>
<keyword evidence="11 13" id="KW-0411">Iron-sulfur</keyword>
<dbReference type="FunFam" id="3.20.20.70:FF:000014">
    <property type="entry name" value="Probable dual-specificity RNA methyltransferase RlmN"/>
    <property type="match status" value="1"/>
</dbReference>
<dbReference type="Pfam" id="PF21016">
    <property type="entry name" value="RlmN_N"/>
    <property type="match status" value="1"/>
</dbReference>
<evidence type="ECO:0000256" key="8">
    <source>
        <dbReference type="ARBA" id="ARBA00022694"/>
    </source>
</evidence>
<dbReference type="GO" id="GO:0046872">
    <property type="term" value="F:metal ion binding"/>
    <property type="evidence" value="ECO:0007669"/>
    <property type="project" value="UniProtKB-KW"/>
</dbReference>
<dbReference type="Gene3D" id="3.20.20.70">
    <property type="entry name" value="Aldolase class I"/>
    <property type="match status" value="1"/>
</dbReference>
<comment type="caution">
    <text evidence="13">Lacks conserved residue(s) required for the propagation of feature annotation.</text>
</comment>
<feature type="binding site" evidence="13">
    <location>
        <begin position="161"/>
        <end position="162"/>
    </location>
    <ligand>
        <name>S-adenosyl-L-methionine</name>
        <dbReference type="ChEBI" id="CHEBI:59789"/>
    </ligand>
</feature>
<evidence type="ECO:0000256" key="10">
    <source>
        <dbReference type="ARBA" id="ARBA00023004"/>
    </source>
</evidence>
<dbReference type="GO" id="GO:0000049">
    <property type="term" value="F:tRNA binding"/>
    <property type="evidence" value="ECO:0007669"/>
    <property type="project" value="UniProtKB-UniRule"/>
</dbReference>
<dbReference type="AlphaFoldDB" id="A0A2A4X5N4"/>
<accession>A0A2A4X5N4</accession>
<keyword evidence="6 13" id="KW-0808">Transferase</keyword>
<dbReference type="GO" id="GO:0019843">
    <property type="term" value="F:rRNA binding"/>
    <property type="evidence" value="ECO:0007669"/>
    <property type="project" value="UniProtKB-UniRule"/>
</dbReference>
<dbReference type="EMBL" id="NVUK01000010">
    <property type="protein sequence ID" value="PCI77962.1"/>
    <property type="molecule type" value="Genomic_DNA"/>
</dbReference>
<evidence type="ECO:0000256" key="12">
    <source>
        <dbReference type="ARBA" id="ARBA00023157"/>
    </source>
</evidence>
<comment type="catalytic activity">
    <reaction evidence="13">
        <text>adenosine(37) in tRNA + 2 reduced [2Fe-2S]-[ferredoxin] + 2 S-adenosyl-L-methionine = 2-methyladenosine(37) in tRNA + 5'-deoxyadenosine + L-methionine + 2 oxidized [2Fe-2S]-[ferredoxin] + S-adenosyl-L-homocysteine</text>
        <dbReference type="Rhea" id="RHEA:43332"/>
        <dbReference type="Rhea" id="RHEA-COMP:10000"/>
        <dbReference type="Rhea" id="RHEA-COMP:10001"/>
        <dbReference type="Rhea" id="RHEA-COMP:10162"/>
        <dbReference type="Rhea" id="RHEA-COMP:10485"/>
        <dbReference type="ChEBI" id="CHEBI:17319"/>
        <dbReference type="ChEBI" id="CHEBI:33737"/>
        <dbReference type="ChEBI" id="CHEBI:33738"/>
        <dbReference type="ChEBI" id="CHEBI:57844"/>
        <dbReference type="ChEBI" id="CHEBI:57856"/>
        <dbReference type="ChEBI" id="CHEBI:59789"/>
        <dbReference type="ChEBI" id="CHEBI:74411"/>
        <dbReference type="ChEBI" id="CHEBI:74497"/>
        <dbReference type="EC" id="2.1.1.192"/>
    </reaction>
</comment>
<feature type="binding site" evidence="13">
    <location>
        <position position="111"/>
    </location>
    <ligand>
        <name>[4Fe-4S] cluster</name>
        <dbReference type="ChEBI" id="CHEBI:49883"/>
        <note>4Fe-4S-S-AdoMet</note>
    </ligand>
</feature>
<keyword evidence="7 13" id="KW-0949">S-adenosyl-L-methionine</keyword>
<evidence type="ECO:0000256" key="2">
    <source>
        <dbReference type="ARBA" id="ARBA00022485"/>
    </source>
</evidence>
<dbReference type="EC" id="2.1.1.192" evidence="13"/>
<feature type="binding site" evidence="13">
    <location>
        <position position="115"/>
    </location>
    <ligand>
        <name>[4Fe-4S] cluster</name>
        <dbReference type="ChEBI" id="CHEBI:49883"/>
        <note>4Fe-4S-S-AdoMet</note>
    </ligand>
</feature>
<comment type="function">
    <text evidence="13">Specifically methylates position 2 of adenine 2503 in 23S rRNA and position 2 of adenine 37 in tRNAs.</text>
</comment>
<dbReference type="Proteomes" id="UP000218775">
    <property type="component" value="Unassembled WGS sequence"/>
</dbReference>
<feature type="binding site" evidence="13">
    <location>
        <begin position="216"/>
        <end position="218"/>
    </location>
    <ligand>
        <name>S-adenosyl-L-methionine</name>
        <dbReference type="ChEBI" id="CHEBI:59789"/>
    </ligand>
</feature>
<dbReference type="PANTHER" id="PTHR30544">
    <property type="entry name" value="23S RRNA METHYLTRANSFERASE"/>
    <property type="match status" value="1"/>
</dbReference>
<dbReference type="SMART" id="SM00729">
    <property type="entry name" value="Elp3"/>
    <property type="match status" value="1"/>
</dbReference>
<protein>
    <recommendedName>
        <fullName evidence="13">Probable dual-specificity RNA methyltransferase RlmN</fullName>
        <ecNumber evidence="13">2.1.1.192</ecNumber>
    </recommendedName>
    <alternativeName>
        <fullName evidence="13">23S rRNA (adenine(2503)-C(2))-methyltransferase</fullName>
    </alternativeName>
    <alternativeName>
        <fullName evidence="13">23S rRNA m2A2503 methyltransferase</fullName>
    </alternativeName>
    <alternativeName>
        <fullName evidence="13">Ribosomal RNA large subunit methyltransferase N</fullName>
    </alternativeName>
    <alternativeName>
        <fullName evidence="13">tRNA (adenine(37)-C(2))-methyltransferase</fullName>
    </alternativeName>
    <alternativeName>
        <fullName evidence="13">tRNA m2A37 methyltransferase</fullName>
    </alternativeName>
</protein>
<proteinExistence type="inferred from homology"/>
<evidence type="ECO:0000256" key="7">
    <source>
        <dbReference type="ARBA" id="ARBA00022691"/>
    </source>
</evidence>
<keyword evidence="10 13" id="KW-0408">Iron</keyword>
<evidence type="ECO:0000313" key="16">
    <source>
        <dbReference type="Proteomes" id="UP000218775"/>
    </source>
</evidence>
<dbReference type="Gene3D" id="1.10.150.530">
    <property type="match status" value="1"/>
</dbReference>
<dbReference type="NCBIfam" id="TIGR00048">
    <property type="entry name" value="rRNA_mod_RlmN"/>
    <property type="match status" value="1"/>
</dbReference>
<evidence type="ECO:0000256" key="13">
    <source>
        <dbReference type="HAMAP-Rule" id="MF_01849"/>
    </source>
</evidence>
<keyword evidence="2 13" id="KW-0004">4Fe-4S</keyword>
<keyword evidence="12 13" id="KW-1015">Disulfide bond</keyword>
<comment type="similarity">
    <text evidence="13">Belongs to the radical SAM superfamily. RlmN family.</text>
</comment>
<dbReference type="CDD" id="cd01335">
    <property type="entry name" value="Radical_SAM"/>
    <property type="match status" value="1"/>
</dbReference>
<feature type="binding site" evidence="13">
    <location>
        <position position="292"/>
    </location>
    <ligand>
        <name>S-adenosyl-L-methionine</name>
        <dbReference type="ChEBI" id="CHEBI:59789"/>
    </ligand>
</feature>
<comment type="miscellaneous">
    <text evidence="13">Reaction proceeds by a ping-pong mechanism involving intermediate methylation of a conserved cysteine residue.</text>
</comment>
<keyword evidence="5 13" id="KW-0489">Methyltransferase</keyword>
<evidence type="ECO:0000259" key="14">
    <source>
        <dbReference type="PROSITE" id="PS51918"/>
    </source>
</evidence>
<dbReference type="InterPro" id="IPR013785">
    <property type="entry name" value="Aldolase_TIM"/>
</dbReference>
<evidence type="ECO:0000256" key="6">
    <source>
        <dbReference type="ARBA" id="ARBA00022679"/>
    </source>
</evidence>
<comment type="cofactor">
    <cofactor evidence="13">
        <name>[4Fe-4S] cluster</name>
        <dbReference type="ChEBI" id="CHEBI:49883"/>
    </cofactor>
    <text evidence="13">Binds 1 [4Fe-4S] cluster. The cluster is coordinated with 3 cysteines and an exchangeable S-adenosyl-L-methionine.</text>
</comment>
<dbReference type="GO" id="GO:0030488">
    <property type="term" value="P:tRNA methylation"/>
    <property type="evidence" value="ECO:0007669"/>
    <property type="project" value="UniProtKB-UniRule"/>
</dbReference>
<dbReference type="GO" id="GO:0051539">
    <property type="term" value="F:4 iron, 4 sulfur cluster binding"/>
    <property type="evidence" value="ECO:0007669"/>
    <property type="project" value="UniProtKB-UniRule"/>
</dbReference>
<dbReference type="GO" id="GO:0070040">
    <property type="term" value="F:rRNA (adenine(2503)-C2-)-methyltransferase activity"/>
    <property type="evidence" value="ECO:0007669"/>
    <property type="project" value="UniProtKB-UniRule"/>
</dbReference>
<evidence type="ECO:0000256" key="3">
    <source>
        <dbReference type="ARBA" id="ARBA00022490"/>
    </source>
</evidence>
<dbReference type="SFLD" id="SFLDF00275">
    <property type="entry name" value="adenosine_C2_methyltransferase"/>
    <property type="match status" value="1"/>
</dbReference>
<evidence type="ECO:0000256" key="11">
    <source>
        <dbReference type="ARBA" id="ARBA00023014"/>
    </source>
</evidence>
<sequence>MSIPHQLSSKDWTQWFANEGESSFTSKQFMQWMYDKLVLDFSQMSNLKKSVRAKLQQTFEGPSLELVKTSVSKDEETIKFLWKLQDEQLVESVLIKADGRNTVCVSSQVGCKARCAFCASGRRGLIRNLSVAEVVEQVIMIGAYLKPQEERVSHLVFMGMGEPFHNTDTIITVLKTLMDSDKLNFSNRKITVSTVGVIEGIEQLMREDLRVNLALSLHAPNQRIRKKIIPTARQADIADILKAVFNYGKMTKRDVTLEYILLSDVNDQLHHADELADLVRKEQCTVNVIPYNPVQGVNLKRPETAQIKAFVRVLKRRRVNVTIRYTKGTDIDAACGQLAFMEKKSFPIEVKAV</sequence>
<dbReference type="SUPFAM" id="SSF102114">
    <property type="entry name" value="Radical SAM enzymes"/>
    <property type="match status" value="1"/>
</dbReference>
<dbReference type="SFLD" id="SFLDG01062">
    <property type="entry name" value="methyltransferase_(Class_A)"/>
    <property type="match status" value="1"/>
</dbReference>
<feature type="binding site" evidence="13">
    <location>
        <position position="118"/>
    </location>
    <ligand>
        <name>[4Fe-4S] cluster</name>
        <dbReference type="ChEBI" id="CHEBI:49883"/>
        <note>4Fe-4S-S-AdoMet</note>
    </ligand>
</feature>
<dbReference type="InterPro" id="IPR058240">
    <property type="entry name" value="rSAM_sf"/>
</dbReference>